<comment type="subcellular location">
    <subcellularLocation>
        <location evidence="1 2 3">Nucleus</location>
    </subcellularLocation>
</comment>
<dbReference type="CDD" id="cd00086">
    <property type="entry name" value="homeodomain"/>
    <property type="match status" value="1"/>
</dbReference>
<evidence type="ECO:0000256" key="1">
    <source>
        <dbReference type="ARBA" id="ARBA00004123"/>
    </source>
</evidence>
<evidence type="ECO:0000256" key="3">
    <source>
        <dbReference type="RuleBase" id="RU000682"/>
    </source>
</evidence>
<dbReference type="Proteomes" id="UP000243686">
    <property type="component" value="Unassembled WGS sequence"/>
</dbReference>
<evidence type="ECO:0000259" key="4">
    <source>
        <dbReference type="PROSITE" id="PS50071"/>
    </source>
</evidence>
<dbReference type="PROSITE" id="PS50071">
    <property type="entry name" value="HOMEOBOX_2"/>
    <property type="match status" value="1"/>
</dbReference>
<dbReference type="InterPro" id="IPR009057">
    <property type="entry name" value="Homeodomain-like_sf"/>
</dbReference>
<protein>
    <submittedName>
        <fullName evidence="5">Homeobox domain protein</fullName>
    </submittedName>
</protein>
<keyword evidence="2 3" id="KW-0238">DNA-binding</keyword>
<dbReference type="SUPFAM" id="SSF46689">
    <property type="entry name" value="Homeodomain-like"/>
    <property type="match status" value="1"/>
</dbReference>
<keyword evidence="2 3" id="KW-0371">Homeobox</keyword>
<evidence type="ECO:0000313" key="5">
    <source>
        <dbReference type="EMBL" id="OON17048.1"/>
    </source>
</evidence>
<sequence length="230" mass="25616">MESKNTKPVTPGSKVASSFSIRQLLCLSEPPFDCEHPTTLYCSKKQPISNDSLTRADDVLDEPPSDPVTEHKSSSCCPPELLNRFFSEVFGMDDACLENYNSKRNLLTPTTFVPNQSGDGLVKTSRQLSSHKTSSGLDATRCNSNILTGTLPESAANDLPPFFLHNNASTYASIPIFSRETSGKQYRRRKARTVFSDHQLLGLEHRFESQHYLSTPERIELANRLSLSET</sequence>
<accession>A0A1S8WRH2</accession>
<feature type="non-terminal residue" evidence="5">
    <location>
        <position position="230"/>
    </location>
</feature>
<evidence type="ECO:0000313" key="6">
    <source>
        <dbReference type="Proteomes" id="UP000243686"/>
    </source>
</evidence>
<dbReference type="InterPro" id="IPR001356">
    <property type="entry name" value="HD"/>
</dbReference>
<dbReference type="Gene3D" id="1.10.10.60">
    <property type="entry name" value="Homeodomain-like"/>
    <property type="match status" value="1"/>
</dbReference>
<proteinExistence type="predicted"/>
<name>A0A1S8WRH2_OPIVI</name>
<dbReference type="PANTHER" id="PTHR24333">
    <property type="entry name" value="HOMEO BOX HB9 LIKE A-RELATED"/>
    <property type="match status" value="1"/>
</dbReference>
<dbReference type="AlphaFoldDB" id="A0A1S8WRH2"/>
<evidence type="ECO:0000256" key="2">
    <source>
        <dbReference type="PROSITE-ProRule" id="PRU00108"/>
    </source>
</evidence>
<dbReference type="EMBL" id="KV896001">
    <property type="protein sequence ID" value="OON17048.1"/>
    <property type="molecule type" value="Genomic_DNA"/>
</dbReference>
<keyword evidence="6" id="KW-1185">Reference proteome</keyword>
<reference evidence="5 6" key="1">
    <citation type="submission" date="2015-03" db="EMBL/GenBank/DDBJ databases">
        <title>Draft genome of the nematode, Opisthorchis viverrini.</title>
        <authorList>
            <person name="Mitreva M."/>
        </authorList>
    </citation>
    <scope>NUCLEOTIDE SEQUENCE [LARGE SCALE GENOMIC DNA]</scope>
    <source>
        <strain evidence="5">Khon Kaen</strain>
    </source>
</reference>
<dbReference type="GO" id="GO:0005634">
    <property type="term" value="C:nucleus"/>
    <property type="evidence" value="ECO:0007669"/>
    <property type="project" value="UniProtKB-SubCell"/>
</dbReference>
<feature type="domain" description="Homeobox" evidence="4">
    <location>
        <begin position="186"/>
        <end position="230"/>
    </location>
</feature>
<organism evidence="5 6">
    <name type="scientific">Opisthorchis viverrini</name>
    <name type="common">Southeast Asian liver fluke</name>
    <dbReference type="NCBI Taxonomy" id="6198"/>
    <lineage>
        <taxon>Eukaryota</taxon>
        <taxon>Metazoa</taxon>
        <taxon>Spiralia</taxon>
        <taxon>Lophotrochozoa</taxon>
        <taxon>Platyhelminthes</taxon>
        <taxon>Trematoda</taxon>
        <taxon>Digenea</taxon>
        <taxon>Opisthorchiida</taxon>
        <taxon>Opisthorchiata</taxon>
        <taxon>Opisthorchiidae</taxon>
        <taxon>Opisthorchis</taxon>
    </lineage>
</organism>
<dbReference type="PANTHER" id="PTHR24333:SF8">
    <property type="entry name" value="HOMEOBOX PROTEIN CEH-62"/>
    <property type="match status" value="1"/>
</dbReference>
<dbReference type="SMART" id="SM00389">
    <property type="entry name" value="HOX"/>
    <property type="match status" value="1"/>
</dbReference>
<dbReference type="InterPro" id="IPR050848">
    <property type="entry name" value="Homeobox_TF"/>
</dbReference>
<gene>
    <name evidence="5" type="ORF">X801_07121</name>
</gene>
<dbReference type="Pfam" id="PF00046">
    <property type="entry name" value="Homeodomain"/>
    <property type="match status" value="1"/>
</dbReference>
<dbReference type="GO" id="GO:0003677">
    <property type="term" value="F:DNA binding"/>
    <property type="evidence" value="ECO:0007669"/>
    <property type="project" value="UniProtKB-UniRule"/>
</dbReference>
<keyword evidence="2 3" id="KW-0539">Nucleus</keyword>